<evidence type="ECO:0000256" key="1">
    <source>
        <dbReference type="SAM" id="MobiDB-lite"/>
    </source>
</evidence>
<dbReference type="AlphaFoldDB" id="A0AAD6CGY6"/>
<dbReference type="Proteomes" id="UP001213681">
    <property type="component" value="Unassembled WGS sequence"/>
</dbReference>
<organism evidence="2 3">
    <name type="scientific">Penicillium daleae</name>
    <dbReference type="NCBI Taxonomy" id="63821"/>
    <lineage>
        <taxon>Eukaryota</taxon>
        <taxon>Fungi</taxon>
        <taxon>Dikarya</taxon>
        <taxon>Ascomycota</taxon>
        <taxon>Pezizomycotina</taxon>
        <taxon>Eurotiomycetes</taxon>
        <taxon>Eurotiomycetidae</taxon>
        <taxon>Eurotiales</taxon>
        <taxon>Aspergillaceae</taxon>
        <taxon>Penicillium</taxon>
    </lineage>
</organism>
<evidence type="ECO:0000313" key="3">
    <source>
        <dbReference type="Proteomes" id="UP001213681"/>
    </source>
</evidence>
<evidence type="ECO:0000313" key="2">
    <source>
        <dbReference type="EMBL" id="KAJ5465289.1"/>
    </source>
</evidence>
<dbReference type="GeneID" id="81594612"/>
<reference evidence="2" key="2">
    <citation type="journal article" date="2023" name="IMA Fungus">
        <title>Comparative genomic study of the Penicillium genus elucidates a diverse pangenome and 15 lateral gene transfer events.</title>
        <authorList>
            <person name="Petersen C."/>
            <person name="Sorensen T."/>
            <person name="Nielsen M.R."/>
            <person name="Sondergaard T.E."/>
            <person name="Sorensen J.L."/>
            <person name="Fitzpatrick D.A."/>
            <person name="Frisvad J.C."/>
            <person name="Nielsen K.L."/>
        </authorList>
    </citation>
    <scope>NUCLEOTIDE SEQUENCE</scope>
    <source>
        <strain evidence="2">IBT 16125</strain>
    </source>
</reference>
<dbReference type="RefSeq" id="XP_056772136.1">
    <property type="nucleotide sequence ID" value="XM_056904369.1"/>
</dbReference>
<feature type="region of interest" description="Disordered" evidence="1">
    <location>
        <begin position="312"/>
        <end position="365"/>
    </location>
</feature>
<keyword evidence="3" id="KW-1185">Reference proteome</keyword>
<sequence length="365" mass="41131">MDEALLGTGSESPPLSNFVLFYLIQHVLLLLPPLQSVLAYSKEGRTALAAQSGYRKAAGYRFDIHEAIATASPYAAAMLAYAVDFVYHQGVLCYRVGHEVRLLNVHRGARKEQVLNLYEVIPRLYTGLPEMLDPAGRVRILHYSHGIVVFRLEGIGAQADSLVAIDMTPRQSRRKRRLLLQNPSSLSAPIVVRHSRSYLWYGVLIEAPGSQGAWLCRGVDLATDETIEFHLDRADHLYTVSTQIVSEDDERFSSFYHWSCHAPRNQSRRWTGPLWRREHREGPIHEMWTDLSLRKDGTTGCLMIVESHREWPDGKNENHRTPYIKPLPTPAELQAAHPEGNTKAPSRGNNSNNEEAGPSKDPVVD</sequence>
<feature type="compositionally biased region" description="Polar residues" evidence="1">
    <location>
        <begin position="343"/>
        <end position="354"/>
    </location>
</feature>
<protein>
    <submittedName>
        <fullName evidence="2">Uncharacterized protein</fullName>
    </submittedName>
</protein>
<reference evidence="2" key="1">
    <citation type="submission" date="2022-12" db="EMBL/GenBank/DDBJ databases">
        <authorList>
            <person name="Petersen C."/>
        </authorList>
    </citation>
    <scope>NUCLEOTIDE SEQUENCE</scope>
    <source>
        <strain evidence="2">IBT 16125</strain>
    </source>
</reference>
<accession>A0AAD6CGY6</accession>
<comment type="caution">
    <text evidence="2">The sequence shown here is derived from an EMBL/GenBank/DDBJ whole genome shotgun (WGS) entry which is preliminary data.</text>
</comment>
<name>A0AAD6CGY6_9EURO</name>
<dbReference type="EMBL" id="JAPVEA010000001">
    <property type="protein sequence ID" value="KAJ5465289.1"/>
    <property type="molecule type" value="Genomic_DNA"/>
</dbReference>
<proteinExistence type="predicted"/>
<gene>
    <name evidence="2" type="ORF">N7458_000975</name>
</gene>